<evidence type="ECO:0000259" key="5">
    <source>
        <dbReference type="PROSITE" id="PS50097"/>
    </source>
</evidence>
<dbReference type="AlphaFoldDB" id="U5D2L9"/>
<gene>
    <name evidence="6" type="ORF">AMTR_s00071p00043690</name>
</gene>
<dbReference type="Proteomes" id="UP000017836">
    <property type="component" value="Unassembled WGS sequence"/>
</dbReference>
<dbReference type="eggNOG" id="ENOG502QV9R">
    <property type="taxonomic scope" value="Eukaryota"/>
</dbReference>
<evidence type="ECO:0000313" key="7">
    <source>
        <dbReference type="Proteomes" id="UP000017836"/>
    </source>
</evidence>
<evidence type="ECO:0000256" key="3">
    <source>
        <dbReference type="ARBA" id="ARBA00022786"/>
    </source>
</evidence>
<dbReference type="PANTHER" id="PTHR31060">
    <property type="entry name" value="OSJNBA0011J08.25 PROTEIN-RELATED"/>
    <property type="match status" value="1"/>
</dbReference>
<name>U5D2L9_AMBTC</name>
<dbReference type="InterPro" id="IPR058039">
    <property type="entry name" value="At3g05675-like_ankyrin"/>
</dbReference>
<proteinExistence type="predicted"/>
<comment type="function">
    <text evidence="1">May act as a substrate-specific adapter of an E3 ubiquitin-protein ligase complex (CUL3-RBX1-BTB) which mediates the ubiquitination and subsequent proteasomal degradation of target proteins.</text>
</comment>
<organism evidence="6 7">
    <name type="scientific">Amborella trichopoda</name>
    <dbReference type="NCBI Taxonomy" id="13333"/>
    <lineage>
        <taxon>Eukaryota</taxon>
        <taxon>Viridiplantae</taxon>
        <taxon>Streptophyta</taxon>
        <taxon>Embryophyta</taxon>
        <taxon>Tracheophyta</taxon>
        <taxon>Spermatophyta</taxon>
        <taxon>Magnoliopsida</taxon>
        <taxon>Amborellales</taxon>
        <taxon>Amborellaceae</taxon>
        <taxon>Amborella</taxon>
    </lineage>
</organism>
<reference evidence="7" key="1">
    <citation type="journal article" date="2013" name="Science">
        <title>The Amborella genome and the evolution of flowering plants.</title>
        <authorList>
            <consortium name="Amborella Genome Project"/>
        </authorList>
    </citation>
    <scope>NUCLEOTIDE SEQUENCE [LARGE SCALE GENOMIC DNA]</scope>
</reference>
<feature type="compositionally biased region" description="Polar residues" evidence="4">
    <location>
        <begin position="50"/>
        <end position="61"/>
    </location>
</feature>
<dbReference type="Pfam" id="PF25553">
    <property type="entry name" value="BTB-POZ_ANK-like"/>
    <property type="match status" value="1"/>
</dbReference>
<dbReference type="EMBL" id="KI392062">
    <property type="protein sequence ID" value="ERN19876.1"/>
    <property type="molecule type" value="Genomic_DNA"/>
</dbReference>
<dbReference type="InterPro" id="IPR000210">
    <property type="entry name" value="BTB/POZ_dom"/>
</dbReference>
<dbReference type="Gramene" id="ERN19876">
    <property type="protein sequence ID" value="ERN19876"/>
    <property type="gene ID" value="AMTR_s00071p00043690"/>
</dbReference>
<accession>U5D2L9</accession>
<evidence type="ECO:0000256" key="1">
    <source>
        <dbReference type="ARBA" id="ARBA00002668"/>
    </source>
</evidence>
<feature type="domain" description="BTB" evidence="5">
    <location>
        <begin position="141"/>
        <end position="219"/>
    </location>
</feature>
<evidence type="ECO:0000256" key="2">
    <source>
        <dbReference type="ARBA" id="ARBA00004906"/>
    </source>
</evidence>
<dbReference type="HOGENOM" id="CLU_025834_0_1_1"/>
<dbReference type="InterPro" id="IPR011333">
    <property type="entry name" value="SKP1/BTB/POZ_sf"/>
</dbReference>
<dbReference type="UniPathway" id="UPA00143"/>
<dbReference type="Gene3D" id="3.30.710.10">
    <property type="entry name" value="Potassium Channel Kv1.1, Chain A"/>
    <property type="match status" value="1"/>
</dbReference>
<evidence type="ECO:0000313" key="6">
    <source>
        <dbReference type="EMBL" id="ERN19876.1"/>
    </source>
</evidence>
<dbReference type="PANTHER" id="PTHR31060:SF33">
    <property type="entry name" value="OS04G0278000 PROTEIN"/>
    <property type="match status" value="1"/>
</dbReference>
<dbReference type="InterPro" id="IPR038920">
    <property type="entry name" value="At3g05675-like"/>
</dbReference>
<dbReference type="PROSITE" id="PS50097">
    <property type="entry name" value="BTB"/>
    <property type="match status" value="1"/>
</dbReference>
<comment type="pathway">
    <text evidence="2">Protein modification; protein ubiquitination.</text>
</comment>
<sequence>MADSSPPLRKVRLTRRKNPKIRRPWCCSFAVPDSPDHRKLGLGFVDHPSKSSPELKNSNRNTKPEVSKPPSPSKLGLRSILSPGRVSPIELGSGLHDPELLRPPVQLQEYPEREVVRRPEKEIPVAGVAERPIFRRDGGRCDVRLRLRGRSGGFLAMEVDSRILSSCSPWFADKILESKRRGVRDGDGVVTVEVEDVSELESFQRTVELMYSEDVSRTLMDAGVSRAIRMLEVSSMIMFDEGVKSCLLYIEAVPWSEEEEEKLQNRQFAEDFVMIWANQSELLRLYEKASAMVRYEVNRVSAMLFISMGRGKLQCHGEVRYEVLKAWLGPMLMDFGWLQRCNKGLDMRLLEEAIGQTVLTLPMKQQRQLLLRWIEFFAKGGRECPDLSRAFQVWWRRSFSKGLDLRATA</sequence>
<keyword evidence="3" id="KW-0833">Ubl conjugation pathway</keyword>
<dbReference type="CDD" id="cd18186">
    <property type="entry name" value="BTB_POZ_ZBTB_KLHL-like"/>
    <property type="match status" value="1"/>
</dbReference>
<dbReference type="OMA" id="DAIPHES"/>
<protein>
    <recommendedName>
        <fullName evidence="5">BTB domain-containing protein</fullName>
    </recommendedName>
</protein>
<evidence type="ECO:0000256" key="4">
    <source>
        <dbReference type="SAM" id="MobiDB-lite"/>
    </source>
</evidence>
<dbReference type="GO" id="GO:0016567">
    <property type="term" value="P:protein ubiquitination"/>
    <property type="evidence" value="ECO:0007669"/>
    <property type="project" value="UniProtKB-UniPathway"/>
</dbReference>
<feature type="region of interest" description="Disordered" evidence="4">
    <location>
        <begin position="24"/>
        <end position="80"/>
    </location>
</feature>
<keyword evidence="7" id="KW-1185">Reference proteome</keyword>